<dbReference type="RefSeq" id="WP_090654459.1">
    <property type="nucleotide sequence ID" value="NZ_FOXQ01000001.1"/>
</dbReference>
<gene>
    <name evidence="2" type="ORF">SAMN05444277_101679</name>
</gene>
<organism evidence="2 3">
    <name type="scientific">Parafilimonas terrae</name>
    <dbReference type="NCBI Taxonomy" id="1465490"/>
    <lineage>
        <taxon>Bacteria</taxon>
        <taxon>Pseudomonadati</taxon>
        <taxon>Bacteroidota</taxon>
        <taxon>Chitinophagia</taxon>
        <taxon>Chitinophagales</taxon>
        <taxon>Chitinophagaceae</taxon>
        <taxon>Parafilimonas</taxon>
    </lineage>
</organism>
<dbReference type="EMBL" id="FOXQ01000001">
    <property type="protein sequence ID" value="SFP67957.1"/>
    <property type="molecule type" value="Genomic_DNA"/>
</dbReference>
<dbReference type="PANTHER" id="PTHR43792">
    <property type="entry name" value="GNAT FAMILY, PUTATIVE (AFU_ORTHOLOGUE AFUA_3G00765)-RELATED-RELATED"/>
    <property type="match status" value="1"/>
</dbReference>
<reference evidence="2 3" key="1">
    <citation type="submission" date="2016-10" db="EMBL/GenBank/DDBJ databases">
        <authorList>
            <person name="de Groot N.N."/>
        </authorList>
    </citation>
    <scope>NUCLEOTIDE SEQUENCE [LARGE SCALE GENOMIC DNA]</scope>
    <source>
        <strain evidence="2 3">DSM 28286</strain>
    </source>
</reference>
<dbReference type="InterPro" id="IPR051531">
    <property type="entry name" value="N-acetyltransferase"/>
</dbReference>
<dbReference type="AlphaFoldDB" id="A0A1I5SBP7"/>
<feature type="domain" description="N-acetyltransferase" evidence="1">
    <location>
        <begin position="1"/>
        <end position="153"/>
    </location>
</feature>
<proteinExistence type="predicted"/>
<dbReference type="SUPFAM" id="SSF55729">
    <property type="entry name" value="Acyl-CoA N-acyltransferases (Nat)"/>
    <property type="match status" value="1"/>
</dbReference>
<evidence type="ECO:0000313" key="3">
    <source>
        <dbReference type="Proteomes" id="UP000199031"/>
    </source>
</evidence>
<sequence length="153" mass="17590">MMMPCFFFRVNGNEEVMQHIRKALTRTESDKFLEENIQFYKQNPRLGRWCVMEKATNCFVGSFALVYLPFEDEKYKIQIGYALVPDAWGKGYATELTMAGINYYFANQASKTLHAITTLENDASKKVLLKCGFTENGIKQNGAGMVQRFILKK</sequence>
<accession>A0A1I5SBP7</accession>
<dbReference type="Pfam" id="PF13302">
    <property type="entry name" value="Acetyltransf_3"/>
    <property type="match status" value="1"/>
</dbReference>
<dbReference type="GO" id="GO:0016747">
    <property type="term" value="F:acyltransferase activity, transferring groups other than amino-acyl groups"/>
    <property type="evidence" value="ECO:0007669"/>
    <property type="project" value="InterPro"/>
</dbReference>
<dbReference type="STRING" id="1465490.SAMN05444277_101679"/>
<dbReference type="PANTHER" id="PTHR43792:SF13">
    <property type="entry name" value="ACETYLTRANSFERASE"/>
    <property type="match status" value="1"/>
</dbReference>
<evidence type="ECO:0000313" key="2">
    <source>
        <dbReference type="EMBL" id="SFP67957.1"/>
    </source>
</evidence>
<dbReference type="InterPro" id="IPR016181">
    <property type="entry name" value="Acyl_CoA_acyltransferase"/>
</dbReference>
<dbReference type="Gene3D" id="3.40.630.30">
    <property type="match status" value="1"/>
</dbReference>
<evidence type="ECO:0000259" key="1">
    <source>
        <dbReference type="PROSITE" id="PS51186"/>
    </source>
</evidence>
<protein>
    <submittedName>
        <fullName evidence="2">Protein N-acetyltransferase, RimJ/RimL family</fullName>
    </submittedName>
</protein>
<dbReference type="InterPro" id="IPR000182">
    <property type="entry name" value="GNAT_dom"/>
</dbReference>
<dbReference type="OrthoDB" id="9811523at2"/>
<dbReference type="Proteomes" id="UP000199031">
    <property type="component" value="Unassembled WGS sequence"/>
</dbReference>
<keyword evidence="2" id="KW-0808">Transferase</keyword>
<keyword evidence="3" id="KW-1185">Reference proteome</keyword>
<dbReference type="PROSITE" id="PS51186">
    <property type="entry name" value="GNAT"/>
    <property type="match status" value="1"/>
</dbReference>
<name>A0A1I5SBP7_9BACT</name>